<dbReference type="Pfam" id="PF20555">
    <property type="entry name" value="DUF6767"/>
    <property type="match status" value="1"/>
</dbReference>
<keyword evidence="2" id="KW-1185">Reference proteome</keyword>
<protein>
    <submittedName>
        <fullName evidence="1">Uncharacterized protein</fullName>
    </submittedName>
</protein>
<evidence type="ECO:0000313" key="2">
    <source>
        <dbReference type="Proteomes" id="UP000019222"/>
    </source>
</evidence>
<gene>
    <name evidence="1" type="ORF">B843_01735</name>
</gene>
<dbReference type="eggNOG" id="ENOG5031QXU">
    <property type="taxonomic scope" value="Bacteria"/>
</dbReference>
<reference evidence="1 2" key="1">
    <citation type="submission" date="2013-02" db="EMBL/GenBank/DDBJ databases">
        <title>The complete genome sequence of Corynebacterium vitaeruminis DSM 20294.</title>
        <authorList>
            <person name="Ruckert C."/>
            <person name="Albersmeier A."/>
            <person name="Kalinowski J."/>
        </authorList>
    </citation>
    <scope>NUCLEOTIDE SEQUENCE [LARGE SCALE GENOMIC DNA]</scope>
    <source>
        <strain evidence="2">ATCC 10234</strain>
    </source>
</reference>
<dbReference type="HOGENOM" id="CLU_207616_0_0_11"/>
<organism evidence="1 2">
    <name type="scientific">Corynebacterium vitaeruminis DSM 20294</name>
    <dbReference type="NCBI Taxonomy" id="1224164"/>
    <lineage>
        <taxon>Bacteria</taxon>
        <taxon>Bacillati</taxon>
        <taxon>Actinomycetota</taxon>
        <taxon>Actinomycetes</taxon>
        <taxon>Mycobacteriales</taxon>
        <taxon>Corynebacteriaceae</taxon>
        <taxon>Corynebacterium</taxon>
    </lineage>
</organism>
<proteinExistence type="predicted"/>
<name>W5XYG9_9CORY</name>
<dbReference type="STRING" id="1224164.B843_01735"/>
<dbReference type="InterPro" id="IPR046658">
    <property type="entry name" value="DUF6767"/>
</dbReference>
<dbReference type="KEGG" id="cvt:B843_01735"/>
<dbReference type="PATRIC" id="fig|1224164.3.peg.336"/>
<dbReference type="RefSeq" id="WP_025251805.1">
    <property type="nucleotide sequence ID" value="NZ_CP004353.1"/>
</dbReference>
<sequence>MHVDAKCPIRFGEPCSLCVPGAHGPQDCQLVALVREDPDLAELRAEMIARKKAEKAQSAG</sequence>
<dbReference type="AlphaFoldDB" id="W5XYG9"/>
<dbReference type="EMBL" id="CP004353">
    <property type="protein sequence ID" value="AHI21739.1"/>
    <property type="molecule type" value="Genomic_DNA"/>
</dbReference>
<evidence type="ECO:0000313" key="1">
    <source>
        <dbReference type="EMBL" id="AHI21739.1"/>
    </source>
</evidence>
<accession>W5XYG9</accession>
<dbReference type="Proteomes" id="UP000019222">
    <property type="component" value="Chromosome"/>
</dbReference>